<dbReference type="PROSITE" id="PS51469">
    <property type="entry name" value="SUN"/>
    <property type="match status" value="1"/>
</dbReference>
<feature type="compositionally biased region" description="Polar residues" evidence="5">
    <location>
        <begin position="392"/>
        <end position="404"/>
    </location>
</feature>
<evidence type="ECO:0000256" key="1">
    <source>
        <dbReference type="ARBA" id="ARBA00004308"/>
    </source>
</evidence>
<dbReference type="InParanoid" id="A0A409V9X6"/>
<keyword evidence="9" id="KW-1185">Reference proteome</keyword>
<evidence type="ECO:0000259" key="7">
    <source>
        <dbReference type="PROSITE" id="PS51469"/>
    </source>
</evidence>
<accession>A0A409V9X6</accession>
<keyword evidence="4" id="KW-0472">Membrane</keyword>
<keyword evidence="6" id="KW-0732">Signal</keyword>
<feature type="region of interest" description="Disordered" evidence="5">
    <location>
        <begin position="77"/>
        <end position="106"/>
    </location>
</feature>
<dbReference type="InterPro" id="IPR045120">
    <property type="entry name" value="Suco/Slp1-like"/>
</dbReference>
<dbReference type="SUPFAM" id="SSF49785">
    <property type="entry name" value="Galactose-binding domain-like"/>
    <property type="match status" value="1"/>
</dbReference>
<evidence type="ECO:0000256" key="5">
    <source>
        <dbReference type="SAM" id="MobiDB-lite"/>
    </source>
</evidence>
<dbReference type="GO" id="GO:0012505">
    <property type="term" value="C:endomembrane system"/>
    <property type="evidence" value="ECO:0007669"/>
    <property type="project" value="UniProtKB-SubCell"/>
</dbReference>
<dbReference type="OrthoDB" id="266334at2759"/>
<feature type="compositionally biased region" description="Basic and acidic residues" evidence="5">
    <location>
        <begin position="860"/>
        <end position="891"/>
    </location>
</feature>
<feature type="region of interest" description="Disordered" evidence="5">
    <location>
        <begin position="806"/>
        <end position="837"/>
    </location>
</feature>
<feature type="compositionally biased region" description="Acidic residues" evidence="5">
    <location>
        <begin position="962"/>
        <end position="986"/>
    </location>
</feature>
<dbReference type="STRING" id="181874.A0A409V9X6"/>
<dbReference type="InterPro" id="IPR008979">
    <property type="entry name" value="Galactose-bd-like_sf"/>
</dbReference>
<protein>
    <recommendedName>
        <fullName evidence="7">SUN domain-containing protein</fullName>
    </recommendedName>
</protein>
<keyword evidence="2" id="KW-0812">Transmembrane</keyword>
<keyword evidence="3" id="KW-1133">Transmembrane helix</keyword>
<evidence type="ECO:0000256" key="2">
    <source>
        <dbReference type="ARBA" id="ARBA00022692"/>
    </source>
</evidence>
<evidence type="ECO:0000256" key="6">
    <source>
        <dbReference type="SAM" id="SignalP"/>
    </source>
</evidence>
<feature type="signal peptide" evidence="6">
    <location>
        <begin position="1"/>
        <end position="20"/>
    </location>
</feature>
<feature type="compositionally biased region" description="Polar residues" evidence="5">
    <location>
        <begin position="759"/>
        <end position="777"/>
    </location>
</feature>
<feature type="region of interest" description="Disordered" evidence="5">
    <location>
        <begin position="757"/>
        <end position="779"/>
    </location>
</feature>
<feature type="region of interest" description="Disordered" evidence="5">
    <location>
        <begin position="860"/>
        <end position="986"/>
    </location>
</feature>
<evidence type="ECO:0000313" key="9">
    <source>
        <dbReference type="Proteomes" id="UP000284842"/>
    </source>
</evidence>
<feature type="compositionally biased region" description="Low complexity" evidence="5">
    <location>
        <begin position="455"/>
        <end position="486"/>
    </location>
</feature>
<dbReference type="PANTHER" id="PTHR12953:SF0">
    <property type="entry name" value="SUN DOMAIN-CONTAINING OSSIFICATION FACTOR"/>
    <property type="match status" value="1"/>
</dbReference>
<dbReference type="GO" id="GO:0034975">
    <property type="term" value="P:protein folding in endoplasmic reticulum"/>
    <property type="evidence" value="ECO:0007669"/>
    <property type="project" value="TreeGrafter"/>
</dbReference>
<feature type="chain" id="PRO_5019449039" description="SUN domain-containing protein" evidence="6">
    <location>
        <begin position="21"/>
        <end position="986"/>
    </location>
</feature>
<feature type="region of interest" description="Disordered" evidence="5">
    <location>
        <begin position="314"/>
        <end position="499"/>
    </location>
</feature>
<comment type="subcellular location">
    <subcellularLocation>
        <location evidence="1">Endomembrane system</location>
    </subcellularLocation>
</comment>
<dbReference type="Gene3D" id="2.60.120.260">
    <property type="entry name" value="Galactose-binding domain-like"/>
    <property type="match status" value="1"/>
</dbReference>
<feature type="compositionally biased region" description="Pro residues" evidence="5">
    <location>
        <begin position="487"/>
        <end position="496"/>
    </location>
</feature>
<gene>
    <name evidence="8" type="ORF">CVT24_004451</name>
</gene>
<feature type="compositionally biased region" description="Polar residues" evidence="5">
    <location>
        <begin position="416"/>
        <end position="454"/>
    </location>
</feature>
<evidence type="ECO:0000256" key="4">
    <source>
        <dbReference type="ARBA" id="ARBA00023136"/>
    </source>
</evidence>
<comment type="caution">
    <text evidence="8">The sequence shown here is derived from an EMBL/GenBank/DDBJ whole genome shotgun (WGS) entry which is preliminary data.</text>
</comment>
<feature type="compositionally biased region" description="Polar residues" evidence="5">
    <location>
        <begin position="332"/>
        <end position="370"/>
    </location>
</feature>
<dbReference type="Pfam" id="PF07738">
    <property type="entry name" value="Sad1_UNC"/>
    <property type="match status" value="1"/>
</dbReference>
<dbReference type="Proteomes" id="UP000284842">
    <property type="component" value="Unassembled WGS sequence"/>
</dbReference>
<dbReference type="PANTHER" id="PTHR12953">
    <property type="entry name" value="MEMBRANE PROTEIN CH1 RELATED"/>
    <property type="match status" value="1"/>
</dbReference>
<dbReference type="AlphaFoldDB" id="A0A409V9X6"/>
<feature type="region of interest" description="Disordered" evidence="5">
    <location>
        <begin position="675"/>
        <end position="717"/>
    </location>
</feature>
<organism evidence="8 9">
    <name type="scientific">Panaeolus cyanescens</name>
    <dbReference type="NCBI Taxonomy" id="181874"/>
    <lineage>
        <taxon>Eukaryota</taxon>
        <taxon>Fungi</taxon>
        <taxon>Dikarya</taxon>
        <taxon>Basidiomycota</taxon>
        <taxon>Agaricomycotina</taxon>
        <taxon>Agaricomycetes</taxon>
        <taxon>Agaricomycetidae</taxon>
        <taxon>Agaricales</taxon>
        <taxon>Agaricineae</taxon>
        <taxon>Galeropsidaceae</taxon>
        <taxon>Panaeolus</taxon>
    </lineage>
</organism>
<feature type="compositionally biased region" description="Gly residues" evidence="5">
    <location>
        <begin position="916"/>
        <end position="931"/>
    </location>
</feature>
<proteinExistence type="predicted"/>
<evidence type="ECO:0000256" key="3">
    <source>
        <dbReference type="ARBA" id="ARBA00022989"/>
    </source>
</evidence>
<dbReference type="EMBL" id="NHTK01006117">
    <property type="protein sequence ID" value="PPQ63591.1"/>
    <property type="molecule type" value="Genomic_DNA"/>
</dbReference>
<sequence>MLSLLPTTLIALLLSLPAFAEHESANDPLRHLALQAPKPVEHPICCLKPLTPIEPMDDEILLSFEEWKKKQFVLQTETPDGKDSMATPIPAEPGAGAEANSDGETLNVPLDANASGFPTAPAAASGQWTGISPHFRVPLTDRFNYASLDCSARVHMSHRSAKSASSILSSKKDRYMLSPCNTPNEKQYVVIELCDDIRIDTVQLANFEFFSGVFKDFTVSVARTYSTDKDGWTVVGTYRAKNIRGVQSFHPPTSLRDFYRYLRIDFESHYGSEYYCPISLLRVYGLTHLEQWKWDIWEAESRAKAEYENQIRHSLPAEGQTDTPVYPDVVITTPSGGQIPANNQDTTNISNGQESANGGTNDDTNPDTPVSPQSPEHQSPPSPEQPNHEPASPNNHSDQQSEPTAQPDLSGRHSTDTFASSSTQSTTLPSAETPVHSQTPPVIAPSVSNNLSTKPSTSSENASSPSPHANPNHASNASHSITSAPLTVPPAPPPTPTIILTSGSPSVAVIPIIQSSIVPTSKGGESIYRTIMNRLTAVESNHTLYLRYIEQQNSAIRDVIKRLGEDIGRLEGINRGQAMMYQRAFNDWEHQRYQLQLDYGDLASRVEKLSEEILLEKRLGFAQLCILLAVLVFMGLTRGSRAETVIERPPVVLNGAVRDWSRHLSLSGDWKNKLRGTNIRTPRSGSPERDTSVVQSALLSRKKTTSGRLVPPPLQLDDDRVVFPSGASARHDKENLNPISLNTAPISFPVAGDYFQRPRTISNPRSRAPSLKSTPNRRTQHLVQPKPITPTRASWRAYSYGLQRSNSHGATPAAPTGMPHSGSWNAGVHAPKSARRWARTAHLHEVKSASLLPASARLNAARDADQDRDRTPRGFDFDKTLRKSERSRNGDGDPFAVPNPTGLRQSRQSELDSEHGAGGGFPFPGFSGEGENGTLARDKGSSLLLLVDDDSSGKGNGREVPVDDEGDPWVDTDSADNSEVDYDPLL</sequence>
<evidence type="ECO:0000313" key="8">
    <source>
        <dbReference type="EMBL" id="PPQ63591.1"/>
    </source>
</evidence>
<dbReference type="GO" id="GO:0005737">
    <property type="term" value="C:cytoplasm"/>
    <property type="evidence" value="ECO:0007669"/>
    <property type="project" value="TreeGrafter"/>
</dbReference>
<feature type="domain" description="SUN" evidence="7">
    <location>
        <begin position="98"/>
        <end position="288"/>
    </location>
</feature>
<dbReference type="InterPro" id="IPR012919">
    <property type="entry name" value="SUN_dom"/>
</dbReference>
<reference evidence="8 9" key="1">
    <citation type="journal article" date="2018" name="Evol. Lett.">
        <title>Horizontal gene cluster transfer increased hallucinogenic mushroom diversity.</title>
        <authorList>
            <person name="Reynolds H.T."/>
            <person name="Vijayakumar V."/>
            <person name="Gluck-Thaler E."/>
            <person name="Korotkin H.B."/>
            <person name="Matheny P.B."/>
            <person name="Slot J.C."/>
        </authorList>
    </citation>
    <scope>NUCLEOTIDE SEQUENCE [LARGE SCALE GENOMIC DNA]</scope>
    <source>
        <strain evidence="8 9">2629</strain>
    </source>
</reference>
<dbReference type="GO" id="GO:0016020">
    <property type="term" value="C:membrane"/>
    <property type="evidence" value="ECO:0007669"/>
    <property type="project" value="InterPro"/>
</dbReference>
<name>A0A409V9X6_9AGAR</name>